<dbReference type="Proteomes" id="UP000180098">
    <property type="component" value="Unassembled WGS sequence"/>
</dbReference>
<proteinExistence type="predicted"/>
<dbReference type="RefSeq" id="WP_071313021.1">
    <property type="nucleotide sequence ID" value="NZ_MLQQ01000017.1"/>
</dbReference>
<dbReference type="EMBL" id="MLQQ01000017">
    <property type="protein sequence ID" value="OIJ13365.1"/>
    <property type="molecule type" value="Genomic_DNA"/>
</dbReference>
<accession>A0A1S2LPL8</accession>
<dbReference type="OrthoDB" id="1806595at2"/>
<evidence type="ECO:0000313" key="1">
    <source>
        <dbReference type="EMBL" id="OIJ13365.1"/>
    </source>
</evidence>
<comment type="caution">
    <text evidence="1">The sequence shown here is derived from an EMBL/GenBank/DDBJ whole genome shotgun (WGS) entry which is preliminary data.</text>
</comment>
<reference evidence="1 2" key="1">
    <citation type="submission" date="2016-10" db="EMBL/GenBank/DDBJ databases">
        <title>Draft genome sequences of four alkaliphilic bacteria belonging to the Anaerobacillus genus.</title>
        <authorList>
            <person name="Bassil N.M."/>
            <person name="Lloyd J.R."/>
        </authorList>
    </citation>
    <scope>NUCLEOTIDE SEQUENCE [LARGE SCALE GENOMIC DNA]</scope>
    <source>
        <strain evidence="1 2">DSM 15340</strain>
    </source>
</reference>
<keyword evidence="2" id="KW-1185">Reference proteome</keyword>
<evidence type="ECO:0000313" key="2">
    <source>
        <dbReference type="Proteomes" id="UP000180098"/>
    </source>
</evidence>
<dbReference type="AlphaFoldDB" id="A0A1S2LPL8"/>
<sequence>MLSAKLHNGKIVSSLEYNEEIHGSRIFCMDKNCNSPLIFLQGNEVRAAHFKTSGKGESKHQSECGFYQPLDLVQSISKVKEYQQNGVLDEMKETIIRLSMGRIDPDKETSTVESEKGKKDKDAVKVKNDTLTPQSISSVKGVVKLLTEFEPDVLSSILINVGGGRKVPISDLIIDQEQAHKMLWNDEMLKNVGYFVYGKVANMVKREKVMYINFEENVVPFTIVIFQQHWKDFSYNEKQLIGKDILVYGHLRKNDYQDKQMTEIIIKSDKYLENFKRK</sequence>
<gene>
    <name evidence="1" type="ORF">BKP35_09015</name>
</gene>
<protein>
    <submittedName>
        <fullName evidence="1">Uncharacterized protein</fullName>
    </submittedName>
</protein>
<name>A0A1S2LPL8_9BACI</name>
<organism evidence="1 2">
    <name type="scientific">Anaerobacillus arseniciselenatis</name>
    <dbReference type="NCBI Taxonomy" id="85682"/>
    <lineage>
        <taxon>Bacteria</taxon>
        <taxon>Bacillati</taxon>
        <taxon>Bacillota</taxon>
        <taxon>Bacilli</taxon>
        <taxon>Bacillales</taxon>
        <taxon>Bacillaceae</taxon>
        <taxon>Anaerobacillus</taxon>
    </lineage>
</organism>